<dbReference type="Proteomes" id="UP001629156">
    <property type="component" value="Unassembled WGS sequence"/>
</dbReference>
<dbReference type="NCBIfam" id="TIGR02937">
    <property type="entry name" value="sigma70-ECF"/>
    <property type="match status" value="1"/>
</dbReference>
<evidence type="ECO:0000313" key="7">
    <source>
        <dbReference type="EMBL" id="MFL9844854.1"/>
    </source>
</evidence>
<dbReference type="SUPFAM" id="SSF88659">
    <property type="entry name" value="Sigma3 and sigma4 domains of RNA polymerase sigma factors"/>
    <property type="match status" value="1"/>
</dbReference>
<evidence type="ECO:0000256" key="2">
    <source>
        <dbReference type="ARBA" id="ARBA00023015"/>
    </source>
</evidence>
<dbReference type="CDD" id="cd06171">
    <property type="entry name" value="Sigma70_r4"/>
    <property type="match status" value="1"/>
</dbReference>
<dbReference type="PANTHER" id="PTHR43133">
    <property type="entry name" value="RNA POLYMERASE ECF-TYPE SIGMA FACTO"/>
    <property type="match status" value="1"/>
</dbReference>
<organism evidence="7 8">
    <name type="scientific">Flavobacterium rhizosphaerae</name>
    <dbReference type="NCBI Taxonomy" id="3163298"/>
    <lineage>
        <taxon>Bacteria</taxon>
        <taxon>Pseudomonadati</taxon>
        <taxon>Bacteroidota</taxon>
        <taxon>Flavobacteriia</taxon>
        <taxon>Flavobacteriales</taxon>
        <taxon>Flavobacteriaceae</taxon>
        <taxon>Flavobacterium</taxon>
    </lineage>
</organism>
<accession>A0ABW8YX46</accession>
<keyword evidence="4" id="KW-0804">Transcription</keyword>
<dbReference type="InterPro" id="IPR013325">
    <property type="entry name" value="RNA_pol_sigma_r2"/>
</dbReference>
<reference evidence="7 8" key="1">
    <citation type="submission" date="2024-06" db="EMBL/GenBank/DDBJ databases">
        <authorList>
            <person name="Kaempfer P."/>
            <person name="Viver T."/>
        </authorList>
    </citation>
    <scope>NUCLEOTIDE SEQUENCE [LARGE SCALE GENOMIC DNA]</scope>
    <source>
        <strain evidence="7 8">ST-119</strain>
    </source>
</reference>
<comment type="similarity">
    <text evidence="1">Belongs to the sigma-70 factor family. ECF subfamily.</text>
</comment>
<evidence type="ECO:0000259" key="6">
    <source>
        <dbReference type="Pfam" id="PF08281"/>
    </source>
</evidence>
<name>A0ABW8YX46_9FLAO</name>
<evidence type="ECO:0000259" key="5">
    <source>
        <dbReference type="Pfam" id="PF04542"/>
    </source>
</evidence>
<proteinExistence type="inferred from homology"/>
<dbReference type="EMBL" id="JBELPZ010000009">
    <property type="protein sequence ID" value="MFL9844854.1"/>
    <property type="molecule type" value="Genomic_DNA"/>
</dbReference>
<feature type="domain" description="RNA polymerase sigma factor 70 region 4 type 2" evidence="6">
    <location>
        <begin position="112"/>
        <end position="164"/>
    </location>
</feature>
<dbReference type="Pfam" id="PF08281">
    <property type="entry name" value="Sigma70_r4_2"/>
    <property type="match status" value="1"/>
</dbReference>
<dbReference type="InterPro" id="IPR014284">
    <property type="entry name" value="RNA_pol_sigma-70_dom"/>
</dbReference>
<dbReference type="RefSeq" id="WP_408085109.1">
    <property type="nucleotide sequence ID" value="NZ_JBELPZ010000009.1"/>
</dbReference>
<comment type="caution">
    <text evidence="7">The sequence shown here is derived from an EMBL/GenBank/DDBJ whole genome shotgun (WGS) entry which is preliminary data.</text>
</comment>
<dbReference type="InterPro" id="IPR007627">
    <property type="entry name" value="RNA_pol_sigma70_r2"/>
</dbReference>
<dbReference type="PANTHER" id="PTHR43133:SF46">
    <property type="entry name" value="RNA POLYMERASE SIGMA-70 FACTOR ECF SUBFAMILY"/>
    <property type="match status" value="1"/>
</dbReference>
<keyword evidence="2" id="KW-0805">Transcription regulation</keyword>
<dbReference type="InterPro" id="IPR039425">
    <property type="entry name" value="RNA_pol_sigma-70-like"/>
</dbReference>
<protein>
    <submittedName>
        <fullName evidence="7">Sigma-70 family RNA polymerase sigma factor</fullName>
    </submittedName>
</protein>
<keyword evidence="8" id="KW-1185">Reference proteome</keyword>
<gene>
    <name evidence="7" type="ORF">ABS766_10540</name>
</gene>
<evidence type="ECO:0000313" key="8">
    <source>
        <dbReference type="Proteomes" id="UP001629156"/>
    </source>
</evidence>
<dbReference type="Gene3D" id="1.10.1740.10">
    <property type="match status" value="1"/>
</dbReference>
<feature type="domain" description="RNA polymerase sigma-70 region 2" evidence="5">
    <location>
        <begin position="21"/>
        <end position="86"/>
    </location>
</feature>
<dbReference type="Gene3D" id="1.10.10.10">
    <property type="entry name" value="Winged helix-like DNA-binding domain superfamily/Winged helix DNA-binding domain"/>
    <property type="match status" value="1"/>
</dbReference>
<evidence type="ECO:0000256" key="3">
    <source>
        <dbReference type="ARBA" id="ARBA00023082"/>
    </source>
</evidence>
<evidence type="ECO:0000256" key="4">
    <source>
        <dbReference type="ARBA" id="ARBA00023163"/>
    </source>
</evidence>
<dbReference type="InterPro" id="IPR036388">
    <property type="entry name" value="WH-like_DNA-bd_sf"/>
</dbReference>
<evidence type="ECO:0000256" key="1">
    <source>
        <dbReference type="ARBA" id="ARBA00010641"/>
    </source>
</evidence>
<dbReference type="InterPro" id="IPR013324">
    <property type="entry name" value="RNA_pol_sigma_r3/r4-like"/>
</dbReference>
<dbReference type="SUPFAM" id="SSF88946">
    <property type="entry name" value="Sigma2 domain of RNA polymerase sigma factors"/>
    <property type="match status" value="1"/>
</dbReference>
<keyword evidence="3" id="KW-0731">Sigma factor</keyword>
<dbReference type="InterPro" id="IPR013249">
    <property type="entry name" value="RNA_pol_sigma70_r4_t2"/>
</dbReference>
<sequence>MKTNLIKKLREGDETSFKEVYELYHYKVFCFAKKYTSQVADAEDITQNVFIHIWNYKTKLNPDTSFEAILFKSSKQEISKWYKKQNNFFSIEDTQLIKELEMAEETEEIDVEKIEKLLQQIPERRRKIFKLHKLEDKSYNEIALEMNMSTSAVANQVSKTLQFLKKNSLKYYEFYFMLLFIGNN</sequence>
<dbReference type="Pfam" id="PF04542">
    <property type="entry name" value="Sigma70_r2"/>
    <property type="match status" value="1"/>
</dbReference>